<reference evidence="4" key="1">
    <citation type="journal article" date="2019" name="Int. J. Syst. Evol. Microbiol.">
        <title>The Global Catalogue of Microorganisms (GCM) 10K type strain sequencing project: providing services to taxonomists for standard genome sequencing and annotation.</title>
        <authorList>
            <consortium name="The Broad Institute Genomics Platform"/>
            <consortium name="The Broad Institute Genome Sequencing Center for Infectious Disease"/>
            <person name="Wu L."/>
            <person name="Ma J."/>
        </authorList>
    </citation>
    <scope>NUCLEOTIDE SEQUENCE [LARGE SCALE GENOMIC DNA]</scope>
    <source>
        <strain evidence="4">JCM 3272</strain>
    </source>
</reference>
<evidence type="ECO:0000256" key="1">
    <source>
        <dbReference type="SAM" id="MobiDB-lite"/>
    </source>
</evidence>
<proteinExistence type="predicted"/>
<evidence type="ECO:0000313" key="4">
    <source>
        <dbReference type="Proteomes" id="UP001501444"/>
    </source>
</evidence>
<gene>
    <name evidence="3" type="ORF">GCM10010170_024190</name>
</gene>
<sequence>MQGTRNTEEVANSMSSQWKRRKRRAESVAEEAWDHLVSALDNAKAFGGTVRDRASDFADEASDRYDTASQRFGSAYSTASDRVQTASDRVGAAGTEAWKRANRALDALSGRRQRAPWGWIAVAVLGGVAVGWAIAASAPKAIQAAQDRFTEEPDELPLTAEPPAAYDPNYPPTP</sequence>
<feature type="region of interest" description="Disordered" evidence="1">
    <location>
        <begin position="143"/>
        <end position="174"/>
    </location>
</feature>
<name>A0ABP5T146_9ACTN</name>
<organism evidence="3 4">
    <name type="scientific">Dactylosporangium salmoneum</name>
    <dbReference type="NCBI Taxonomy" id="53361"/>
    <lineage>
        <taxon>Bacteria</taxon>
        <taxon>Bacillati</taxon>
        <taxon>Actinomycetota</taxon>
        <taxon>Actinomycetes</taxon>
        <taxon>Micromonosporales</taxon>
        <taxon>Micromonosporaceae</taxon>
        <taxon>Dactylosporangium</taxon>
    </lineage>
</organism>
<dbReference type="Proteomes" id="UP001501444">
    <property type="component" value="Unassembled WGS sequence"/>
</dbReference>
<keyword evidence="2" id="KW-1133">Transmembrane helix</keyword>
<keyword evidence="2" id="KW-0472">Membrane</keyword>
<keyword evidence="4" id="KW-1185">Reference proteome</keyword>
<comment type="caution">
    <text evidence="3">The sequence shown here is derived from an EMBL/GenBank/DDBJ whole genome shotgun (WGS) entry which is preliminary data.</text>
</comment>
<keyword evidence="2" id="KW-0812">Transmembrane</keyword>
<accession>A0ABP5T146</accession>
<feature type="compositionally biased region" description="Polar residues" evidence="1">
    <location>
        <begin position="1"/>
        <end position="17"/>
    </location>
</feature>
<dbReference type="EMBL" id="BAAARV010000020">
    <property type="protein sequence ID" value="GAA2340979.1"/>
    <property type="molecule type" value="Genomic_DNA"/>
</dbReference>
<evidence type="ECO:0000256" key="2">
    <source>
        <dbReference type="SAM" id="Phobius"/>
    </source>
</evidence>
<evidence type="ECO:0000313" key="3">
    <source>
        <dbReference type="EMBL" id="GAA2340979.1"/>
    </source>
</evidence>
<protein>
    <submittedName>
        <fullName evidence="3">Uncharacterized protein</fullName>
    </submittedName>
</protein>
<feature type="transmembrane region" description="Helical" evidence="2">
    <location>
        <begin position="117"/>
        <end position="135"/>
    </location>
</feature>
<feature type="region of interest" description="Disordered" evidence="1">
    <location>
        <begin position="1"/>
        <end position="24"/>
    </location>
</feature>